<evidence type="ECO:0000256" key="11">
    <source>
        <dbReference type="ARBA" id="ARBA00025614"/>
    </source>
</evidence>
<evidence type="ECO:0000256" key="9">
    <source>
        <dbReference type="ARBA" id="ARBA00023310"/>
    </source>
</evidence>
<dbReference type="KEGG" id="ccun:CCUN_0489"/>
<comment type="subcellular location">
    <subcellularLocation>
        <location evidence="12">Endomembrane system</location>
        <topology evidence="12">Single-pass membrane protein</topology>
    </subcellularLocation>
</comment>
<gene>
    <name evidence="16" type="primary">atpF'</name>
    <name evidence="16" type="ORF">CCUN_0489</name>
</gene>
<organism evidence="16 17">
    <name type="scientific">Campylobacter cuniculorum DSM 23162 = LMG 24588</name>
    <dbReference type="NCBI Taxonomy" id="1121267"/>
    <lineage>
        <taxon>Bacteria</taxon>
        <taxon>Pseudomonadati</taxon>
        <taxon>Campylobacterota</taxon>
        <taxon>Epsilonproteobacteria</taxon>
        <taxon>Campylobacterales</taxon>
        <taxon>Campylobacteraceae</taxon>
        <taxon>Campylobacter</taxon>
    </lineage>
</organism>
<keyword evidence="5 13" id="KW-0375">Hydrogen ion transport</keyword>
<evidence type="ECO:0000256" key="8">
    <source>
        <dbReference type="ARBA" id="ARBA00023136"/>
    </source>
</evidence>
<dbReference type="GO" id="GO:0045259">
    <property type="term" value="C:proton-transporting ATP synthase complex"/>
    <property type="evidence" value="ECO:0007669"/>
    <property type="project" value="UniProtKB-KW"/>
</dbReference>
<evidence type="ECO:0000256" key="12">
    <source>
        <dbReference type="ARBA" id="ARBA00037847"/>
    </source>
</evidence>
<dbReference type="PANTHER" id="PTHR33445:SF2">
    <property type="entry name" value="ATP SYNTHASE SUBUNIT B', CHLOROPLASTIC"/>
    <property type="match status" value="1"/>
</dbReference>
<dbReference type="InterPro" id="IPR050059">
    <property type="entry name" value="ATP_synthase_B_chain"/>
</dbReference>
<evidence type="ECO:0000256" key="15">
    <source>
        <dbReference type="SAM" id="Phobius"/>
    </source>
</evidence>
<dbReference type="AlphaFoldDB" id="A0A1W6BVM5"/>
<keyword evidence="9" id="KW-0066">ATP synthesis</keyword>
<dbReference type="GO" id="GO:0046961">
    <property type="term" value="F:proton-transporting ATPase activity, rotational mechanism"/>
    <property type="evidence" value="ECO:0007669"/>
    <property type="project" value="TreeGrafter"/>
</dbReference>
<reference evidence="16 17" key="1">
    <citation type="submission" date="2017-04" db="EMBL/GenBank/DDBJ databases">
        <title>Complete genome sequence of the Campylobacter cuniculorum type strain LMG24588.</title>
        <authorList>
            <person name="Miller W.G."/>
            <person name="Yee E."/>
            <person name="Revez J."/>
            <person name="Bono J.L."/>
            <person name="Rossi M."/>
        </authorList>
    </citation>
    <scope>NUCLEOTIDE SEQUENCE [LARGE SCALE GENOMIC DNA]</scope>
    <source>
        <strain evidence="16 17">LMG 24588</strain>
    </source>
</reference>
<feature type="coiled-coil region" evidence="14">
    <location>
        <begin position="61"/>
        <end position="140"/>
    </location>
</feature>
<keyword evidence="4 13" id="KW-0812">Transmembrane</keyword>
<dbReference type="EMBL" id="CP020867">
    <property type="protein sequence ID" value="ARJ56131.1"/>
    <property type="molecule type" value="Genomic_DNA"/>
</dbReference>
<dbReference type="NCBIfam" id="NF006293">
    <property type="entry name" value="PRK08476.1"/>
    <property type="match status" value="1"/>
</dbReference>
<dbReference type="CDD" id="cd06503">
    <property type="entry name" value="ATP-synt_Fo_b"/>
    <property type="match status" value="1"/>
</dbReference>
<evidence type="ECO:0000256" key="14">
    <source>
        <dbReference type="SAM" id="Coils"/>
    </source>
</evidence>
<dbReference type="Proteomes" id="UP000192902">
    <property type="component" value="Chromosome"/>
</dbReference>
<proteinExistence type="inferred from homology"/>
<keyword evidence="16" id="KW-0378">Hydrolase</keyword>
<dbReference type="GO" id="GO:0012505">
    <property type="term" value="C:endomembrane system"/>
    <property type="evidence" value="ECO:0007669"/>
    <property type="project" value="UniProtKB-SubCell"/>
</dbReference>
<sequence>MFDDMNVSTMLATGAIFLAMIVILNAIFYKPLLKFMDDRDNSIKNDEMKVKDNSQEILGVNDELEKIQRATREEIQKIKQEAIKQAKQEVEQEFKIKKEELEKKTAIFYADLQNQKQELKKNLIAHLPELKQTLQNALRKV</sequence>
<evidence type="ECO:0000256" key="4">
    <source>
        <dbReference type="ARBA" id="ARBA00022692"/>
    </source>
</evidence>
<evidence type="ECO:0000313" key="16">
    <source>
        <dbReference type="EMBL" id="ARJ56131.1"/>
    </source>
</evidence>
<keyword evidence="8 15" id="KW-0472">Membrane</keyword>
<dbReference type="OrthoDB" id="5334261at2"/>
<name>A0A1W6BVM5_9BACT</name>
<dbReference type="eggNOG" id="COG0711">
    <property type="taxonomic scope" value="Bacteria"/>
</dbReference>
<evidence type="ECO:0000256" key="1">
    <source>
        <dbReference type="ARBA" id="ARBA00005513"/>
    </source>
</evidence>
<evidence type="ECO:0000256" key="10">
    <source>
        <dbReference type="ARBA" id="ARBA00025198"/>
    </source>
</evidence>
<evidence type="ECO:0000256" key="2">
    <source>
        <dbReference type="ARBA" id="ARBA00022448"/>
    </source>
</evidence>
<dbReference type="GO" id="GO:0016787">
    <property type="term" value="F:hydrolase activity"/>
    <property type="evidence" value="ECO:0007669"/>
    <property type="project" value="UniProtKB-KW"/>
</dbReference>
<dbReference type="EC" id="3.6.3.14" evidence="16"/>
<keyword evidence="14" id="KW-0175">Coiled coil</keyword>
<comment type="function">
    <text evidence="10">F(1)F(0) ATP synthase produces ATP from ADP in the presence of a proton or sodium gradient. F-type ATPases consist of two structural domains, F(1) containing the extramembraneous catalytic core and F(0) containing the membrane proton channel, linked together by a central stalk and a peripheral stalk. During catalysis, ATP synthesis in the catalytic domain of F(1) is coupled via a rotary mechanism of the central stalk subunits to proton translocation.</text>
</comment>
<keyword evidence="7 13" id="KW-0406">Ion transport</keyword>
<dbReference type="PANTHER" id="PTHR33445">
    <property type="entry name" value="ATP SYNTHASE SUBUNIT B', CHLOROPLASTIC"/>
    <property type="match status" value="1"/>
</dbReference>
<evidence type="ECO:0000256" key="5">
    <source>
        <dbReference type="ARBA" id="ARBA00022781"/>
    </source>
</evidence>
<accession>A0A1W6BVM5</accession>
<dbReference type="RefSeq" id="WP_027305974.1">
    <property type="nucleotide sequence ID" value="NZ_CP020867.1"/>
</dbReference>
<evidence type="ECO:0000256" key="7">
    <source>
        <dbReference type="ARBA" id="ARBA00023065"/>
    </source>
</evidence>
<comment type="function">
    <text evidence="11">Component of the F(0) channel, it forms part of the peripheral stalk, linking F(1) to F(0). The b'-subunit is a diverged and duplicated form of b found in plants and photosynthetic bacteria.</text>
</comment>
<dbReference type="STRING" id="1121267.CCUN_0489"/>
<evidence type="ECO:0000256" key="6">
    <source>
        <dbReference type="ARBA" id="ARBA00022989"/>
    </source>
</evidence>
<keyword evidence="3 13" id="KW-0138">CF(0)</keyword>
<keyword evidence="6 15" id="KW-1133">Transmembrane helix</keyword>
<evidence type="ECO:0000256" key="13">
    <source>
        <dbReference type="RuleBase" id="RU003848"/>
    </source>
</evidence>
<evidence type="ECO:0000256" key="3">
    <source>
        <dbReference type="ARBA" id="ARBA00022547"/>
    </source>
</evidence>
<comment type="similarity">
    <text evidence="1 13">Belongs to the ATPase B chain family.</text>
</comment>
<feature type="transmembrane region" description="Helical" evidence="15">
    <location>
        <begin position="6"/>
        <end position="29"/>
    </location>
</feature>
<dbReference type="InterPro" id="IPR002146">
    <property type="entry name" value="ATP_synth_b/b'su_bac/chlpt"/>
</dbReference>
<keyword evidence="2 13" id="KW-0813">Transport</keyword>
<evidence type="ECO:0000313" key="17">
    <source>
        <dbReference type="Proteomes" id="UP000192902"/>
    </source>
</evidence>
<dbReference type="Pfam" id="PF00430">
    <property type="entry name" value="ATP-synt_B"/>
    <property type="match status" value="1"/>
</dbReference>
<protein>
    <submittedName>
        <fullName evidence="16">ATP synthase, F0 complex, b' subunit</fullName>
        <ecNumber evidence="16">3.6.3.14</ecNumber>
    </submittedName>
</protein>
<dbReference type="GO" id="GO:0015986">
    <property type="term" value="P:proton motive force-driven ATP synthesis"/>
    <property type="evidence" value="ECO:0007669"/>
    <property type="project" value="InterPro"/>
</dbReference>